<comment type="caution">
    <text evidence="6">The sequence shown here is derived from an EMBL/GenBank/DDBJ whole genome shotgun (WGS) entry which is preliminary data.</text>
</comment>
<name>A0A8K0HKJ3_9ROSA</name>
<keyword evidence="5" id="KW-0732">Signal</keyword>
<evidence type="ECO:0000256" key="1">
    <source>
        <dbReference type="ARBA" id="ARBA00022692"/>
    </source>
</evidence>
<dbReference type="EMBL" id="VOIH02000002">
    <property type="protein sequence ID" value="KAF3453909.1"/>
    <property type="molecule type" value="Genomic_DNA"/>
</dbReference>
<feature type="transmembrane region" description="Helical" evidence="4">
    <location>
        <begin position="58"/>
        <end position="78"/>
    </location>
</feature>
<evidence type="ECO:0000313" key="6">
    <source>
        <dbReference type="EMBL" id="KAF3453909.1"/>
    </source>
</evidence>
<proteinExistence type="predicted"/>
<feature type="signal peptide" evidence="5">
    <location>
        <begin position="1"/>
        <end position="18"/>
    </location>
</feature>
<sequence length="178" mass="20074">MCMTPLFLIIISSNITLSFSLFKTQYPSHSLLLSFCKFKKKKSYVGSKYMVKKSSTTMLGDSVLFMAMLVVQVCFAVINITSKLALESGVNPLIFVYRQENQAQDYTAYSVPDIFVFYDGARVSEKFPASYTSTALMCFMASIECGAIGLLVEHNTSMWSLQNPIWLVVFLFAVRFAY</sequence>
<evidence type="ECO:0000313" key="7">
    <source>
        <dbReference type="Proteomes" id="UP000796880"/>
    </source>
</evidence>
<evidence type="ECO:0000256" key="4">
    <source>
        <dbReference type="SAM" id="Phobius"/>
    </source>
</evidence>
<keyword evidence="3 4" id="KW-0472">Membrane</keyword>
<dbReference type="GO" id="GO:0022857">
    <property type="term" value="F:transmembrane transporter activity"/>
    <property type="evidence" value="ECO:0007669"/>
    <property type="project" value="InterPro"/>
</dbReference>
<keyword evidence="1 4" id="KW-0812">Transmembrane</keyword>
<dbReference type="PANTHER" id="PTHR31218">
    <property type="entry name" value="WAT1-RELATED PROTEIN"/>
    <property type="match status" value="1"/>
</dbReference>
<organism evidence="6 7">
    <name type="scientific">Rhamnella rubrinervis</name>
    <dbReference type="NCBI Taxonomy" id="2594499"/>
    <lineage>
        <taxon>Eukaryota</taxon>
        <taxon>Viridiplantae</taxon>
        <taxon>Streptophyta</taxon>
        <taxon>Embryophyta</taxon>
        <taxon>Tracheophyta</taxon>
        <taxon>Spermatophyta</taxon>
        <taxon>Magnoliopsida</taxon>
        <taxon>eudicotyledons</taxon>
        <taxon>Gunneridae</taxon>
        <taxon>Pentapetalae</taxon>
        <taxon>rosids</taxon>
        <taxon>fabids</taxon>
        <taxon>Rosales</taxon>
        <taxon>Rhamnaceae</taxon>
        <taxon>rhamnoid group</taxon>
        <taxon>Rhamneae</taxon>
        <taxon>Rhamnella</taxon>
    </lineage>
</organism>
<reference evidence="6" key="1">
    <citation type="submission" date="2020-03" db="EMBL/GenBank/DDBJ databases">
        <title>A high-quality chromosome-level genome assembly of a woody plant with both climbing and erect habits, Rhamnella rubrinervis.</title>
        <authorList>
            <person name="Lu Z."/>
            <person name="Yang Y."/>
            <person name="Zhu X."/>
            <person name="Sun Y."/>
        </authorList>
    </citation>
    <scope>NUCLEOTIDE SEQUENCE</scope>
    <source>
        <strain evidence="6">BYM</strain>
        <tissue evidence="6">Leaf</tissue>
    </source>
</reference>
<keyword evidence="2 4" id="KW-1133">Transmembrane helix</keyword>
<dbReference type="GO" id="GO:0016020">
    <property type="term" value="C:membrane"/>
    <property type="evidence" value="ECO:0007669"/>
    <property type="project" value="InterPro"/>
</dbReference>
<dbReference type="Proteomes" id="UP000796880">
    <property type="component" value="Unassembled WGS sequence"/>
</dbReference>
<feature type="chain" id="PRO_5035471282" evidence="5">
    <location>
        <begin position="19"/>
        <end position="178"/>
    </location>
</feature>
<dbReference type="OrthoDB" id="1728340at2759"/>
<protein>
    <submittedName>
        <fullName evidence="6">Uncharacterized protein</fullName>
    </submittedName>
</protein>
<evidence type="ECO:0000256" key="2">
    <source>
        <dbReference type="ARBA" id="ARBA00022989"/>
    </source>
</evidence>
<dbReference type="InterPro" id="IPR030184">
    <property type="entry name" value="WAT1-related"/>
</dbReference>
<gene>
    <name evidence="6" type="ORF">FNV43_RR04350</name>
</gene>
<evidence type="ECO:0000256" key="3">
    <source>
        <dbReference type="ARBA" id="ARBA00023136"/>
    </source>
</evidence>
<evidence type="ECO:0000256" key="5">
    <source>
        <dbReference type="SAM" id="SignalP"/>
    </source>
</evidence>
<accession>A0A8K0HKJ3</accession>
<keyword evidence="7" id="KW-1185">Reference proteome</keyword>
<dbReference type="AlphaFoldDB" id="A0A8K0HKJ3"/>